<keyword evidence="4" id="KW-1185">Reference proteome</keyword>
<feature type="coiled-coil region" evidence="1">
    <location>
        <begin position="203"/>
        <end position="239"/>
    </location>
</feature>
<keyword evidence="3" id="KW-0378">Hydrolase</keyword>
<dbReference type="InterPro" id="IPR008538">
    <property type="entry name" value="Uma2"/>
</dbReference>
<dbReference type="RefSeq" id="WP_252663282.1">
    <property type="nucleotide sequence ID" value="NZ_CP098611.1"/>
</dbReference>
<accession>A0ABY5AQY0</accession>
<dbReference type="GO" id="GO:0004519">
    <property type="term" value="F:endonuclease activity"/>
    <property type="evidence" value="ECO:0007669"/>
    <property type="project" value="UniProtKB-KW"/>
</dbReference>
<evidence type="ECO:0000259" key="2">
    <source>
        <dbReference type="Pfam" id="PF05685"/>
    </source>
</evidence>
<dbReference type="Gene3D" id="3.90.1570.10">
    <property type="entry name" value="tt1808, chain A"/>
    <property type="match status" value="1"/>
</dbReference>
<sequence length="251" mass="29483">MSASLSNPAQTLPETIATDEIIFPPSDIPSDEPPLESSLHLQQILLLISCLNWLWQDRQDYFCAGNLTIYYSPRQLKSEYFRGPDFFVVRGTTNQPRKSWVVWEEEGKYPNLIIELLSDSTAKTDRELKKEIYQDTFRTPDYFWFDPHSLEFQGFHLVDGTYHPLEANHKGWLWSQQLELYLGIHEERLRFFSPEETLIPTPEEAAQSEFKRAETERQRAEMERQRAEMEQQKNAKLIAKLRELGVDPNTL</sequence>
<evidence type="ECO:0000256" key="1">
    <source>
        <dbReference type="SAM" id="Coils"/>
    </source>
</evidence>
<dbReference type="Proteomes" id="UP001056708">
    <property type="component" value="Chromosome"/>
</dbReference>
<dbReference type="SUPFAM" id="SSF52980">
    <property type="entry name" value="Restriction endonuclease-like"/>
    <property type="match status" value="1"/>
</dbReference>
<proteinExistence type="predicted"/>
<gene>
    <name evidence="3" type="ORF">NEA10_00470</name>
</gene>
<organism evidence="3 4">
    <name type="scientific">Phormidium yuhuli AB48</name>
    <dbReference type="NCBI Taxonomy" id="2940671"/>
    <lineage>
        <taxon>Bacteria</taxon>
        <taxon>Bacillati</taxon>
        <taxon>Cyanobacteriota</taxon>
        <taxon>Cyanophyceae</taxon>
        <taxon>Oscillatoriophycideae</taxon>
        <taxon>Oscillatoriales</taxon>
        <taxon>Oscillatoriaceae</taxon>
        <taxon>Phormidium</taxon>
        <taxon>Phormidium yuhuli</taxon>
    </lineage>
</organism>
<dbReference type="PANTHER" id="PTHR33352">
    <property type="entry name" value="SLR1095 PROTEIN"/>
    <property type="match status" value="1"/>
</dbReference>
<name>A0ABY5AQY0_9CYAN</name>
<keyword evidence="3" id="KW-0540">Nuclease</keyword>
<dbReference type="InterPro" id="IPR011335">
    <property type="entry name" value="Restrct_endonuc-II-like"/>
</dbReference>
<dbReference type="Pfam" id="PF05685">
    <property type="entry name" value="Uma2"/>
    <property type="match status" value="1"/>
</dbReference>
<protein>
    <submittedName>
        <fullName evidence="3">Uma2 family endonuclease</fullName>
    </submittedName>
</protein>
<feature type="domain" description="Putative restriction endonuclease" evidence="2">
    <location>
        <begin position="33"/>
        <end position="181"/>
    </location>
</feature>
<dbReference type="EMBL" id="CP098611">
    <property type="protein sequence ID" value="USR91252.1"/>
    <property type="molecule type" value="Genomic_DNA"/>
</dbReference>
<keyword evidence="3" id="KW-0255">Endonuclease</keyword>
<reference evidence="3" key="1">
    <citation type="submission" date="2022-06" db="EMBL/GenBank/DDBJ databases">
        <title>Genome sequence of Phormidium yuhuli AB48 isolated from an industrial photobioreactor environment.</title>
        <authorList>
            <person name="Qiu Y."/>
            <person name="Noonan A.J.C."/>
            <person name="Dofher K."/>
            <person name="Koch M."/>
            <person name="Kieft B."/>
            <person name="Lin X."/>
            <person name="Ziels R.M."/>
            <person name="Hallam S.J."/>
        </authorList>
    </citation>
    <scope>NUCLEOTIDE SEQUENCE</scope>
    <source>
        <strain evidence="3">AB48</strain>
    </source>
</reference>
<dbReference type="CDD" id="cd06260">
    <property type="entry name" value="DUF820-like"/>
    <property type="match status" value="1"/>
</dbReference>
<dbReference type="PANTHER" id="PTHR33352:SF3">
    <property type="entry name" value="SLR1612 PROTEIN"/>
    <property type="match status" value="1"/>
</dbReference>
<keyword evidence="1" id="KW-0175">Coiled coil</keyword>
<dbReference type="InterPro" id="IPR012296">
    <property type="entry name" value="Nuclease_put_TT1808"/>
</dbReference>
<evidence type="ECO:0000313" key="3">
    <source>
        <dbReference type="EMBL" id="USR91252.1"/>
    </source>
</evidence>
<evidence type="ECO:0000313" key="4">
    <source>
        <dbReference type="Proteomes" id="UP001056708"/>
    </source>
</evidence>